<reference evidence="13" key="2">
    <citation type="submission" date="2020-09" db="EMBL/GenBank/DDBJ databases">
        <authorList>
            <person name="Sun Q."/>
            <person name="Sedlacek I."/>
        </authorList>
    </citation>
    <scope>NUCLEOTIDE SEQUENCE</scope>
    <source>
        <strain evidence="13">CCM 7664</strain>
    </source>
</reference>
<accession>A0A8J3AWC9</accession>
<evidence type="ECO:0000256" key="7">
    <source>
        <dbReference type="ARBA" id="ARBA00022605"/>
    </source>
</evidence>
<evidence type="ECO:0000256" key="4">
    <source>
        <dbReference type="ARBA" id="ARBA00013266"/>
    </source>
</evidence>
<keyword evidence="7" id="KW-0028">Amino-acid biosynthesis</keyword>
<keyword evidence="6" id="KW-0963">Cytoplasm</keyword>
<evidence type="ECO:0000256" key="9">
    <source>
        <dbReference type="ARBA" id="ARBA00022737"/>
    </source>
</evidence>
<evidence type="ECO:0000256" key="8">
    <source>
        <dbReference type="ARBA" id="ARBA00022679"/>
    </source>
</evidence>
<name>A0A8J3AWC9_9BURK</name>
<evidence type="ECO:0000256" key="1">
    <source>
        <dbReference type="ARBA" id="ARBA00004496"/>
    </source>
</evidence>
<dbReference type="FunFam" id="1.10.3130.10:FF:000003">
    <property type="entry name" value="Serine acetyltransferase"/>
    <property type="match status" value="1"/>
</dbReference>
<dbReference type="EC" id="2.3.1.30" evidence="4"/>
<dbReference type="SUPFAM" id="SSF51161">
    <property type="entry name" value="Trimeric LpxA-like enzymes"/>
    <property type="match status" value="1"/>
</dbReference>
<evidence type="ECO:0000256" key="11">
    <source>
        <dbReference type="ARBA" id="ARBA00023315"/>
    </source>
</evidence>
<dbReference type="GO" id="GO:0006535">
    <property type="term" value="P:cysteine biosynthetic process from serine"/>
    <property type="evidence" value="ECO:0007669"/>
    <property type="project" value="InterPro"/>
</dbReference>
<evidence type="ECO:0000313" key="13">
    <source>
        <dbReference type="EMBL" id="GGI54535.1"/>
    </source>
</evidence>
<reference evidence="13" key="1">
    <citation type="journal article" date="2014" name="Int. J. Syst. Evol. Microbiol.">
        <title>Complete genome sequence of Corynebacterium casei LMG S-19264T (=DSM 44701T), isolated from a smear-ripened cheese.</title>
        <authorList>
            <consortium name="US DOE Joint Genome Institute (JGI-PGF)"/>
            <person name="Walter F."/>
            <person name="Albersmeier A."/>
            <person name="Kalinowski J."/>
            <person name="Ruckert C."/>
        </authorList>
    </citation>
    <scope>NUCLEOTIDE SEQUENCE</scope>
    <source>
        <strain evidence="13">CCM 7664</strain>
    </source>
</reference>
<evidence type="ECO:0000256" key="5">
    <source>
        <dbReference type="ARBA" id="ARBA00018522"/>
    </source>
</evidence>
<evidence type="ECO:0000256" key="12">
    <source>
        <dbReference type="ARBA" id="ARBA00049486"/>
    </source>
</evidence>
<dbReference type="EMBL" id="BMDP01000002">
    <property type="protein sequence ID" value="GGI54535.1"/>
    <property type="molecule type" value="Genomic_DNA"/>
</dbReference>
<evidence type="ECO:0000313" key="14">
    <source>
        <dbReference type="Proteomes" id="UP000627205"/>
    </source>
</evidence>
<comment type="pathway">
    <text evidence="2">Amino-acid biosynthesis; L-cysteine biosynthesis; L-cysteine from L-serine: step 1/2.</text>
</comment>
<comment type="caution">
    <text evidence="13">The sequence shown here is derived from an EMBL/GenBank/DDBJ whole genome shotgun (WGS) entry which is preliminary data.</text>
</comment>
<dbReference type="RefSeq" id="WP_188420617.1">
    <property type="nucleotide sequence ID" value="NZ_BMDP01000002.1"/>
</dbReference>
<proteinExistence type="inferred from homology"/>
<dbReference type="InterPro" id="IPR053376">
    <property type="entry name" value="Serine_acetyltransferase"/>
</dbReference>
<comment type="similarity">
    <text evidence="3">Belongs to the transferase hexapeptide repeat family.</text>
</comment>
<dbReference type="FunFam" id="2.160.10.10:FF:000007">
    <property type="entry name" value="Serine acetyltransferase"/>
    <property type="match status" value="1"/>
</dbReference>
<evidence type="ECO:0000256" key="2">
    <source>
        <dbReference type="ARBA" id="ARBA00004876"/>
    </source>
</evidence>
<keyword evidence="8" id="KW-0808">Transferase</keyword>
<comment type="catalytic activity">
    <reaction evidence="12">
        <text>L-serine + acetyl-CoA = O-acetyl-L-serine + CoA</text>
        <dbReference type="Rhea" id="RHEA:24560"/>
        <dbReference type="ChEBI" id="CHEBI:33384"/>
        <dbReference type="ChEBI" id="CHEBI:57287"/>
        <dbReference type="ChEBI" id="CHEBI:57288"/>
        <dbReference type="ChEBI" id="CHEBI:58340"/>
        <dbReference type="EC" id="2.3.1.30"/>
    </reaction>
</comment>
<keyword evidence="10" id="KW-0198">Cysteine biosynthesis</keyword>
<keyword evidence="11" id="KW-0012">Acyltransferase</keyword>
<gene>
    <name evidence="13" type="primary">cysE</name>
    <name evidence="13" type="ORF">GCM10011430_17090</name>
</gene>
<dbReference type="CDD" id="cd03354">
    <property type="entry name" value="LbH_SAT"/>
    <property type="match status" value="1"/>
</dbReference>
<dbReference type="NCBIfam" id="TIGR01172">
    <property type="entry name" value="cysE"/>
    <property type="match status" value="1"/>
</dbReference>
<dbReference type="InterPro" id="IPR005881">
    <property type="entry name" value="Ser_O-AcTrfase"/>
</dbReference>
<dbReference type="GO" id="GO:0009001">
    <property type="term" value="F:serine O-acetyltransferase activity"/>
    <property type="evidence" value="ECO:0007669"/>
    <property type="project" value="UniProtKB-EC"/>
</dbReference>
<keyword evidence="9" id="KW-0677">Repeat</keyword>
<evidence type="ECO:0000256" key="6">
    <source>
        <dbReference type="ARBA" id="ARBA00022490"/>
    </source>
</evidence>
<dbReference type="NCBIfam" id="NF041874">
    <property type="entry name" value="EPS_EpsC"/>
    <property type="match status" value="1"/>
</dbReference>
<sequence length="248" mass="26574">MFSRIREDIANIMTRDPAARSAWEVITCYPGFHAIVMHRWAHWFWTRDCKWLGRFTSHISRGLTGIEIHPGATIGRRVFIDHGFGVVIGETAEVGDDCTIYQGVTLGGTSLSKGAKRHPTLANGVIIGAGAQVLGAFTVGEGAKVGSNAVVVKEVPAGATAVGNPARIILKETNARDETAARMFAAYGVTPNGDDPLSKALHGLIDNAATQEHQIEKILAALKCAGIDCETLQSAEKFDAEQLNKLVE</sequence>
<dbReference type="Gene3D" id="1.10.3130.10">
    <property type="entry name" value="serine acetyltransferase, domain 1"/>
    <property type="match status" value="1"/>
</dbReference>
<dbReference type="Proteomes" id="UP000627205">
    <property type="component" value="Unassembled WGS sequence"/>
</dbReference>
<protein>
    <recommendedName>
        <fullName evidence="5">Serine acetyltransferase</fullName>
        <ecNumber evidence="4">2.3.1.30</ecNumber>
    </recommendedName>
</protein>
<dbReference type="InterPro" id="IPR011004">
    <property type="entry name" value="Trimer_LpxA-like_sf"/>
</dbReference>
<evidence type="ECO:0000256" key="3">
    <source>
        <dbReference type="ARBA" id="ARBA00007274"/>
    </source>
</evidence>
<dbReference type="Gene3D" id="2.160.10.10">
    <property type="entry name" value="Hexapeptide repeat proteins"/>
    <property type="match status" value="1"/>
</dbReference>
<dbReference type="InterPro" id="IPR045304">
    <property type="entry name" value="LbH_SAT"/>
</dbReference>
<dbReference type="GO" id="GO:0005737">
    <property type="term" value="C:cytoplasm"/>
    <property type="evidence" value="ECO:0007669"/>
    <property type="project" value="UniProtKB-SubCell"/>
</dbReference>
<dbReference type="PANTHER" id="PTHR42811">
    <property type="entry name" value="SERINE ACETYLTRANSFERASE"/>
    <property type="match status" value="1"/>
</dbReference>
<keyword evidence="14" id="KW-1185">Reference proteome</keyword>
<organism evidence="13 14">
    <name type="scientific">Oxalicibacterium solurbis</name>
    <dbReference type="NCBI Taxonomy" id="69280"/>
    <lineage>
        <taxon>Bacteria</taxon>
        <taxon>Pseudomonadati</taxon>
        <taxon>Pseudomonadota</taxon>
        <taxon>Betaproteobacteria</taxon>
        <taxon>Burkholderiales</taxon>
        <taxon>Oxalobacteraceae</taxon>
        <taxon>Oxalicibacterium</taxon>
    </lineage>
</organism>
<comment type="subcellular location">
    <subcellularLocation>
        <location evidence="1">Cytoplasm</location>
    </subcellularLocation>
</comment>
<evidence type="ECO:0000256" key="10">
    <source>
        <dbReference type="ARBA" id="ARBA00023192"/>
    </source>
</evidence>
<dbReference type="AlphaFoldDB" id="A0A8J3AWC9"/>
<dbReference type="InterPro" id="IPR042122">
    <property type="entry name" value="Ser_AcTrfase_N_sf"/>
</dbReference>